<accession>A0ABX0MLU2</accession>
<dbReference type="EMBL" id="VVIW01000033">
    <property type="protein sequence ID" value="NHZ44509.1"/>
    <property type="molecule type" value="Genomic_DNA"/>
</dbReference>
<organism evidence="1 2">
    <name type="scientific">Massilia aquatica</name>
    <dbReference type="NCBI Taxonomy" id="2609000"/>
    <lineage>
        <taxon>Bacteria</taxon>
        <taxon>Pseudomonadati</taxon>
        <taxon>Pseudomonadota</taxon>
        <taxon>Betaproteobacteria</taxon>
        <taxon>Burkholderiales</taxon>
        <taxon>Oxalobacteraceae</taxon>
        <taxon>Telluria group</taxon>
        <taxon>Massilia</taxon>
    </lineage>
</organism>
<proteinExistence type="predicted"/>
<dbReference type="RefSeq" id="WP_167081228.1">
    <property type="nucleotide sequence ID" value="NZ_VVIW01000033.1"/>
</dbReference>
<gene>
    <name evidence="1" type="ORF">F1609_30775</name>
</gene>
<reference evidence="1 2" key="1">
    <citation type="submission" date="2019-09" db="EMBL/GenBank/DDBJ databases">
        <title>Taxonomy of Antarctic Massilia spp.: description of Massilia rubra sp. nov., Massilia aquatica sp. nov., Massilia mucilaginosa sp. nov., Massilia frigida sp. nov. isolated from streams, lakes and regoliths.</title>
        <authorList>
            <person name="Holochova P."/>
            <person name="Sedlacek I."/>
            <person name="Kralova S."/>
            <person name="Maslanova I."/>
            <person name="Busse H.-J."/>
            <person name="Stankova E."/>
            <person name="Vrbovska V."/>
            <person name="Kovarovic V."/>
            <person name="Bartak M."/>
            <person name="Svec P."/>
            <person name="Pantucek R."/>
        </authorList>
    </citation>
    <scope>NUCLEOTIDE SEQUENCE [LARGE SCALE GENOMIC DNA]</scope>
    <source>
        <strain evidence="1 2">CCM 8693</strain>
    </source>
</reference>
<sequence>MELRNTLDQIKSDLAAYYASEYADDDDNTRKNLALKARMREVIIAAYDKQDDEVFHEALAVLSQSTGCAEDYAVFVDITDELVDKNMITLDQFRELLHGSPCNRWL</sequence>
<name>A0ABX0MLU2_9BURK</name>
<evidence type="ECO:0000313" key="1">
    <source>
        <dbReference type="EMBL" id="NHZ44509.1"/>
    </source>
</evidence>
<dbReference type="Proteomes" id="UP000819052">
    <property type="component" value="Unassembled WGS sequence"/>
</dbReference>
<evidence type="ECO:0000313" key="2">
    <source>
        <dbReference type="Proteomes" id="UP000819052"/>
    </source>
</evidence>
<comment type="caution">
    <text evidence="1">The sequence shown here is derived from an EMBL/GenBank/DDBJ whole genome shotgun (WGS) entry which is preliminary data.</text>
</comment>
<keyword evidence="2" id="KW-1185">Reference proteome</keyword>
<protein>
    <submittedName>
        <fullName evidence="1">Uncharacterized protein</fullName>
    </submittedName>
</protein>